<dbReference type="PANTHER" id="PTHR33096">
    <property type="entry name" value="CXC2 DOMAIN-CONTAINING PROTEIN"/>
    <property type="match status" value="1"/>
</dbReference>
<dbReference type="InterPro" id="IPR040521">
    <property type="entry name" value="KDZ"/>
</dbReference>
<proteinExistence type="predicted"/>
<reference evidence="1 2" key="1">
    <citation type="submission" date="2014-09" db="EMBL/GenBank/DDBJ databases">
        <authorList>
            <person name="Ellenberger Sabrina"/>
        </authorList>
    </citation>
    <scope>NUCLEOTIDE SEQUENCE [LARGE SCALE GENOMIC DNA]</scope>
    <source>
        <strain evidence="1 2">CBS 412.66</strain>
    </source>
</reference>
<dbReference type="Pfam" id="PF18758">
    <property type="entry name" value="KDZ"/>
    <property type="match status" value="1"/>
</dbReference>
<sequence length="635" mass="72902">MFPKTLVKVKAAINFGCLDLFDMFELRGQVSVTVFTEILNKINVFDEIRLSISTLNACRFYYKRFLLFIEETVAGRFRHEAEEDCTSDIVAYMVDGCASLKRKKTSNPEINHYKLQFGDNEKADHVTMSIDSWIKADSGSDMKRDMAVNGIIAVVCVHGVAKRLIYMTQGERHAHSLAALSSTVEEKAVNEDQRPLMISYDIMCRIKHKLYREVPALATNSILGTPVFHAYGHSMHCQFENNLRYLQGAGLNDGEGIERFWSEFAEFTGITRNMTDTNRSLTLLCVAKHLAIKKMETFDWENFSAAQKNIKDRLTNSSNSVDGIRSNFDMYLSKCELHYGLLALPFEDEETERIRSFEKRKLFHELENYETENLSVVRPTSATDPRILMREDEVKKWTIEYFKSLLRTSIYTIKQIKVASKGRSKGRGNKAVSIRLSLAMGKEKKCAETLLKDFNKYLSDKGLNTLPRLDALLKDESLFKQHFGEGMSQRMMDLHLLDRSNEEIERISKICSNLFQYFQSRIQILQDDLDNVDDCSSPVGQGTNVYLQSLIVKEMILMDITLRKVRFVGLGMNSQYNSQYSSHQSYTFINDYIKKKNVKNDAASNYDYNLSAAEYLHDNPEDIDEAGLQIDDLLL</sequence>
<name>A0A0B7NB15_9FUNG</name>
<evidence type="ECO:0000313" key="1">
    <source>
        <dbReference type="EMBL" id="CEP12510.1"/>
    </source>
</evidence>
<keyword evidence="2" id="KW-1185">Reference proteome</keyword>
<organism evidence="1 2">
    <name type="scientific">Parasitella parasitica</name>
    <dbReference type="NCBI Taxonomy" id="35722"/>
    <lineage>
        <taxon>Eukaryota</taxon>
        <taxon>Fungi</taxon>
        <taxon>Fungi incertae sedis</taxon>
        <taxon>Mucoromycota</taxon>
        <taxon>Mucoromycotina</taxon>
        <taxon>Mucoromycetes</taxon>
        <taxon>Mucorales</taxon>
        <taxon>Mucorineae</taxon>
        <taxon>Mucoraceae</taxon>
        <taxon>Parasitella</taxon>
    </lineage>
</organism>
<dbReference type="OrthoDB" id="2505730at2759"/>
<protein>
    <submittedName>
        <fullName evidence="1">Uncharacterized protein</fullName>
    </submittedName>
</protein>
<evidence type="ECO:0000313" key="2">
    <source>
        <dbReference type="Proteomes" id="UP000054107"/>
    </source>
</evidence>
<accession>A0A0B7NB15</accession>
<dbReference type="PANTHER" id="PTHR33096:SF1">
    <property type="entry name" value="CXC1-LIKE CYSTEINE CLUSTER ASSOCIATED WITH KDZ TRANSPOSASES DOMAIN-CONTAINING PROTEIN"/>
    <property type="match status" value="1"/>
</dbReference>
<dbReference type="Proteomes" id="UP000054107">
    <property type="component" value="Unassembled WGS sequence"/>
</dbReference>
<gene>
    <name evidence="1" type="primary">PARPA_06478.1 scaffold 22648</name>
</gene>
<dbReference type="STRING" id="35722.A0A0B7NB15"/>
<dbReference type="AlphaFoldDB" id="A0A0B7NB15"/>
<dbReference type="EMBL" id="LN728020">
    <property type="protein sequence ID" value="CEP12510.1"/>
    <property type="molecule type" value="Genomic_DNA"/>
</dbReference>